<evidence type="ECO:0000313" key="2">
    <source>
        <dbReference type="EMBL" id="RRR19089.1"/>
    </source>
</evidence>
<feature type="region of interest" description="Disordered" evidence="1">
    <location>
        <begin position="1"/>
        <end position="21"/>
    </location>
</feature>
<dbReference type="Gene3D" id="3.40.50.300">
    <property type="entry name" value="P-loop containing nucleotide triphosphate hydrolases"/>
    <property type="match status" value="1"/>
</dbReference>
<protein>
    <recommendedName>
        <fullName evidence="4">ATP-binding protein</fullName>
    </recommendedName>
</protein>
<reference evidence="2 3" key="1">
    <citation type="submission" date="2018-07" db="EMBL/GenBank/DDBJ databases">
        <title>Brachybacteriurn paraconglorneratum KCTC 9916.</title>
        <authorList>
            <person name="Li Y."/>
        </authorList>
    </citation>
    <scope>NUCLEOTIDE SEQUENCE [LARGE SCALE GENOMIC DNA]</scope>
    <source>
        <strain evidence="2 3">KCTC 9916</strain>
    </source>
</reference>
<evidence type="ECO:0000313" key="3">
    <source>
        <dbReference type="Proteomes" id="UP000274327"/>
    </source>
</evidence>
<proteinExistence type="predicted"/>
<gene>
    <name evidence="2" type="ORF">DS079_07580</name>
</gene>
<evidence type="ECO:0000256" key="1">
    <source>
        <dbReference type="SAM" id="MobiDB-lite"/>
    </source>
</evidence>
<sequence>MAREGGVGGRGGGGGVRHGPSLRRCSASTDIVDCVSDASGPNTARPRLHLLCGLVGSGKSTLARRLEAESPAVRLTLDEWMLRLNPELTVEDTAYGERAAVVRALLGDIAEQVLRTGSDAILDWNAWSRDRRADGIARARRAGAEVLLHRLTTPLEESTRRARARTEAGTAYAHTVDLAGNYHLAGLIEEPSEDEGLRLIVHP</sequence>
<organism evidence="2 3">
    <name type="scientific">Brachybacterium paraconglomeratum</name>
    <dbReference type="NCBI Taxonomy" id="173362"/>
    <lineage>
        <taxon>Bacteria</taxon>
        <taxon>Bacillati</taxon>
        <taxon>Actinomycetota</taxon>
        <taxon>Actinomycetes</taxon>
        <taxon>Micrococcales</taxon>
        <taxon>Dermabacteraceae</taxon>
        <taxon>Brachybacterium</taxon>
    </lineage>
</organism>
<dbReference type="Proteomes" id="UP000274327">
    <property type="component" value="Unassembled WGS sequence"/>
</dbReference>
<keyword evidence="3" id="KW-1185">Reference proteome</keyword>
<dbReference type="EMBL" id="QOCI01000005">
    <property type="protein sequence ID" value="RRR19089.1"/>
    <property type="molecule type" value="Genomic_DNA"/>
</dbReference>
<name>A0A3R8X6S7_9MICO</name>
<feature type="compositionally biased region" description="Gly residues" evidence="1">
    <location>
        <begin position="1"/>
        <end position="17"/>
    </location>
</feature>
<dbReference type="AlphaFoldDB" id="A0A3R8X6S7"/>
<dbReference type="Pfam" id="PF13671">
    <property type="entry name" value="AAA_33"/>
    <property type="match status" value="1"/>
</dbReference>
<comment type="caution">
    <text evidence="2">The sequence shown here is derived from an EMBL/GenBank/DDBJ whole genome shotgun (WGS) entry which is preliminary data.</text>
</comment>
<evidence type="ECO:0008006" key="4">
    <source>
        <dbReference type="Google" id="ProtNLM"/>
    </source>
</evidence>
<accession>A0A3R8X6S7</accession>
<dbReference type="SUPFAM" id="SSF52540">
    <property type="entry name" value="P-loop containing nucleoside triphosphate hydrolases"/>
    <property type="match status" value="1"/>
</dbReference>
<dbReference type="InterPro" id="IPR027417">
    <property type="entry name" value="P-loop_NTPase"/>
</dbReference>